<feature type="domain" description="TIR" evidence="2">
    <location>
        <begin position="588"/>
        <end position="702"/>
    </location>
</feature>
<comment type="caution">
    <text evidence="3">The sequence shown here is derived from an EMBL/GenBank/DDBJ whole genome shotgun (WGS) entry which is preliminary data.</text>
</comment>
<dbReference type="EMBL" id="LGRX02009392">
    <property type="protein sequence ID" value="KAK3271746.1"/>
    <property type="molecule type" value="Genomic_DNA"/>
</dbReference>
<evidence type="ECO:0000313" key="3">
    <source>
        <dbReference type="EMBL" id="KAK3271746.1"/>
    </source>
</evidence>
<dbReference type="AlphaFoldDB" id="A0AAE0G6D2"/>
<dbReference type="PANTHER" id="PTHR46270:SF2">
    <property type="entry name" value="TIR DOMAIN-CONTAINING PROTEIN"/>
    <property type="match status" value="1"/>
</dbReference>
<protein>
    <recommendedName>
        <fullName evidence="2">TIR domain-containing protein</fullName>
    </recommendedName>
</protein>
<name>A0AAE0G6D2_9CHLO</name>
<dbReference type="PANTHER" id="PTHR46270">
    <property type="entry name" value="ARMADILLO-TYPE FOLD-RELATED"/>
    <property type="match status" value="1"/>
</dbReference>
<keyword evidence="4" id="KW-1185">Reference proteome</keyword>
<dbReference type="InterPro" id="IPR013761">
    <property type="entry name" value="SAM/pointed_sf"/>
</dbReference>
<reference evidence="3 4" key="1">
    <citation type="journal article" date="2015" name="Genome Biol. Evol.">
        <title>Comparative Genomics of a Bacterivorous Green Alga Reveals Evolutionary Causalities and Consequences of Phago-Mixotrophic Mode of Nutrition.</title>
        <authorList>
            <person name="Burns J.A."/>
            <person name="Paasch A."/>
            <person name="Narechania A."/>
            <person name="Kim E."/>
        </authorList>
    </citation>
    <scope>NUCLEOTIDE SEQUENCE [LARGE SCALE GENOMIC DNA]</scope>
    <source>
        <strain evidence="3 4">PLY_AMNH</strain>
    </source>
</reference>
<feature type="region of interest" description="Disordered" evidence="1">
    <location>
        <begin position="1"/>
        <end position="21"/>
    </location>
</feature>
<dbReference type="InterPro" id="IPR011989">
    <property type="entry name" value="ARM-like"/>
</dbReference>
<dbReference type="GO" id="GO:0007165">
    <property type="term" value="P:signal transduction"/>
    <property type="evidence" value="ECO:0007669"/>
    <property type="project" value="InterPro"/>
</dbReference>
<proteinExistence type="predicted"/>
<sequence>MTGEGVASRKHRNVRTQTTCTQQKRKQQKVTRVKLDAIRKCEIVPFEKYELDCFSLAVNPAAASRGESDFVFSLYNRPGIQSTAKFWRAQIISAARRAGRRRALREAFTLLQDHYQSLRLEHILQDDACISAPNALDAIPESPNDQGGTEETGGIPMASEAMALVVQDPASGDESAALNQAFEEILAFPFESKEDLRWLEDTEGVSFLVSFLSQPWAMPYWPSCVGALRNVCSGSDDLKEYLVENDIIDTLLTILRTDGADKANALDLIRSLSRLPEPCRKLAEKGVINLIINVLKHPLSPSELAQGSTALQNLVTNSAENQSLLAFADHGIETVVQRFETGLDPTARLACLEILHSLSQSTSMTDLLLGKRVEDPLQRVAAGLNTKENPQMNLTLKLTLANLLANHESATTDQETAMQIVDAMSATLDGRLVGKTKYKLHSILTGVLNLVCAEKDTSALVDAGVLTLLLRTLRMTLSGECHYEETLRIKVQVQLAKILCELSFVEKNRKLLLQLGAVELFQKAFHQAQMSLADIWGNRSQAGEEDFRYVIQGALFKLGAKVADPSGAATLASHSADVDEDEDPPFTVMISYSWAQKDVVRKVAKHLKRAGIRIWLDIEQMEGSIIDCMARAVDEASAVVMCLSAEYKMSRNCRLEAEYANLQAKPIIPLMVDVNCDVAKTGWTGMLVAGKLYYDFSSMQNFVASMDSLTTTLKGLSPEQAQNTAESAASGDDSVDMTLWGCDEVGLWLVEHGLGDHCTIFADERITGKALIRMHHFLQQGRLEHVEHMLKHTLKLERWGDMLTFQTILHNALG</sequence>
<dbReference type="Gene3D" id="1.25.10.10">
    <property type="entry name" value="Leucine-rich Repeat Variant"/>
    <property type="match status" value="1"/>
</dbReference>
<evidence type="ECO:0000256" key="1">
    <source>
        <dbReference type="SAM" id="MobiDB-lite"/>
    </source>
</evidence>
<dbReference type="SUPFAM" id="SSF52200">
    <property type="entry name" value="Toll/Interleukin receptor TIR domain"/>
    <property type="match status" value="1"/>
</dbReference>
<evidence type="ECO:0000259" key="2">
    <source>
        <dbReference type="Pfam" id="PF13676"/>
    </source>
</evidence>
<dbReference type="SUPFAM" id="SSF48371">
    <property type="entry name" value="ARM repeat"/>
    <property type="match status" value="1"/>
</dbReference>
<dbReference type="Gene3D" id="1.10.150.50">
    <property type="entry name" value="Transcription Factor, Ets-1"/>
    <property type="match status" value="1"/>
</dbReference>
<dbReference type="Pfam" id="PF13676">
    <property type="entry name" value="TIR_2"/>
    <property type="match status" value="1"/>
</dbReference>
<dbReference type="Proteomes" id="UP001190700">
    <property type="component" value="Unassembled WGS sequence"/>
</dbReference>
<accession>A0AAE0G6D2</accession>
<evidence type="ECO:0000313" key="4">
    <source>
        <dbReference type="Proteomes" id="UP001190700"/>
    </source>
</evidence>
<organism evidence="3 4">
    <name type="scientific">Cymbomonas tetramitiformis</name>
    <dbReference type="NCBI Taxonomy" id="36881"/>
    <lineage>
        <taxon>Eukaryota</taxon>
        <taxon>Viridiplantae</taxon>
        <taxon>Chlorophyta</taxon>
        <taxon>Pyramimonadophyceae</taxon>
        <taxon>Pyramimonadales</taxon>
        <taxon>Pyramimonadaceae</taxon>
        <taxon>Cymbomonas</taxon>
    </lineage>
</organism>
<dbReference type="SUPFAM" id="SSF47769">
    <property type="entry name" value="SAM/Pointed domain"/>
    <property type="match status" value="1"/>
</dbReference>
<dbReference type="Gene3D" id="3.40.50.10140">
    <property type="entry name" value="Toll/interleukin-1 receptor homology (TIR) domain"/>
    <property type="match status" value="1"/>
</dbReference>
<gene>
    <name evidence="3" type="ORF">CYMTET_19919</name>
</gene>
<dbReference type="InterPro" id="IPR016024">
    <property type="entry name" value="ARM-type_fold"/>
</dbReference>
<dbReference type="InterPro" id="IPR035897">
    <property type="entry name" value="Toll_tir_struct_dom_sf"/>
</dbReference>
<dbReference type="InterPro" id="IPR000157">
    <property type="entry name" value="TIR_dom"/>
</dbReference>